<sequence>MKTSYRWVGLTCQRELQPVAVVSIQAPGKGRGCTNYLFAAPRRSVSMVPATVIGYPYHRLGNNTSHSRERPTMRLKH</sequence>
<organism evidence="1">
    <name type="scientific">marine metagenome</name>
    <dbReference type="NCBI Taxonomy" id="408172"/>
    <lineage>
        <taxon>unclassified sequences</taxon>
        <taxon>metagenomes</taxon>
        <taxon>ecological metagenomes</taxon>
    </lineage>
</organism>
<feature type="non-terminal residue" evidence="1">
    <location>
        <position position="77"/>
    </location>
</feature>
<dbReference type="EMBL" id="UINC01200261">
    <property type="protein sequence ID" value="SVE19065.1"/>
    <property type="molecule type" value="Genomic_DNA"/>
</dbReference>
<name>A0A383BI75_9ZZZZ</name>
<dbReference type="AlphaFoldDB" id="A0A383BI75"/>
<reference evidence="1" key="1">
    <citation type="submission" date="2018-05" db="EMBL/GenBank/DDBJ databases">
        <authorList>
            <person name="Lanie J.A."/>
            <person name="Ng W.-L."/>
            <person name="Kazmierczak K.M."/>
            <person name="Andrzejewski T.M."/>
            <person name="Davidsen T.M."/>
            <person name="Wayne K.J."/>
            <person name="Tettelin H."/>
            <person name="Glass J.I."/>
            <person name="Rusch D."/>
            <person name="Podicherti R."/>
            <person name="Tsui H.-C.T."/>
            <person name="Winkler M.E."/>
        </authorList>
    </citation>
    <scope>NUCLEOTIDE SEQUENCE</scope>
</reference>
<protein>
    <submittedName>
        <fullName evidence="1">Uncharacterized protein</fullName>
    </submittedName>
</protein>
<accession>A0A383BI75</accession>
<gene>
    <name evidence="1" type="ORF">METZ01_LOCUS471919</name>
</gene>
<proteinExistence type="predicted"/>
<evidence type="ECO:0000313" key="1">
    <source>
        <dbReference type="EMBL" id="SVE19065.1"/>
    </source>
</evidence>